<feature type="region of interest" description="Disordered" evidence="2">
    <location>
        <begin position="1"/>
        <end position="39"/>
    </location>
</feature>
<comment type="similarity">
    <text evidence="1">Belongs to the GIPC family.</text>
</comment>
<dbReference type="RefSeq" id="XP_017786765.1">
    <property type="nucleotide sequence ID" value="XM_017931276.1"/>
</dbReference>
<dbReference type="PANTHER" id="PTHR12259">
    <property type="entry name" value="RGS-GAIP INTERACTING PROTEIN GIPC"/>
    <property type="match status" value="1"/>
</dbReference>
<dbReference type="PANTHER" id="PTHR12259:SF1">
    <property type="entry name" value="GH21964P"/>
    <property type="match status" value="1"/>
</dbReference>
<dbReference type="InterPro" id="IPR001478">
    <property type="entry name" value="PDZ"/>
</dbReference>
<evidence type="ECO:0000256" key="2">
    <source>
        <dbReference type="SAM" id="MobiDB-lite"/>
    </source>
</evidence>
<sequence>MFKKNRPKAPPAPSAEYDNNNGGSRYPPPQSNGKSSSSASKGTKLVFNCQLADGSPTGFVSGFSNVKELYEKIAEEFDIPTSEILFCTLNTYKLEMKELLAGQIGLEDFIFAHRKGRAKEVELVKSEDALGLTITDNGAGFAFIKRIKDGSVIDKILHIHVGDHIEKLNGVDMVGKRHHEVAKMLKEIPLGSRFTIRLVEPLRSGFNSIGPKTGRGNGKKNIGNGKGTLRFKADGNAEIVEQNDQVELGIEKINSILESYLGINDSELARQIWDMAENKLSSMDFATAIDDSDLETFGFSDELIIECWGVFTDARDGRLK</sequence>
<dbReference type="PROSITE" id="PS50106">
    <property type="entry name" value="PDZ"/>
    <property type="match status" value="1"/>
</dbReference>
<evidence type="ECO:0000256" key="1">
    <source>
        <dbReference type="ARBA" id="ARBA00009011"/>
    </source>
</evidence>
<name>A0ABM1NIW5_NICVS</name>
<dbReference type="Pfam" id="PF00595">
    <property type="entry name" value="PDZ"/>
    <property type="match status" value="1"/>
</dbReference>
<feature type="domain" description="PDZ" evidence="3">
    <location>
        <begin position="120"/>
        <end position="187"/>
    </location>
</feature>
<dbReference type="InterPro" id="IPR017379">
    <property type="entry name" value="GIPC1/2/3"/>
</dbReference>
<dbReference type="Pfam" id="PF25082">
    <property type="entry name" value="GIPC1_GH2"/>
    <property type="match status" value="1"/>
</dbReference>
<dbReference type="SMART" id="SM00228">
    <property type="entry name" value="PDZ"/>
    <property type="match status" value="1"/>
</dbReference>
<dbReference type="Proteomes" id="UP000695000">
    <property type="component" value="Unplaced"/>
</dbReference>
<protein>
    <submittedName>
        <fullName evidence="5">PDZ domain-containing protein GIPC3</fullName>
    </submittedName>
</protein>
<evidence type="ECO:0000313" key="5">
    <source>
        <dbReference type="RefSeq" id="XP_017786765.1"/>
    </source>
</evidence>
<reference evidence="5" key="1">
    <citation type="submission" date="2025-08" db="UniProtKB">
        <authorList>
            <consortium name="RefSeq"/>
        </authorList>
    </citation>
    <scope>IDENTIFICATION</scope>
    <source>
        <tissue evidence="5">Whole Larva</tissue>
    </source>
</reference>
<organism evidence="4 5">
    <name type="scientific">Nicrophorus vespilloides</name>
    <name type="common">Boreal carrion beetle</name>
    <dbReference type="NCBI Taxonomy" id="110193"/>
    <lineage>
        <taxon>Eukaryota</taxon>
        <taxon>Metazoa</taxon>
        <taxon>Ecdysozoa</taxon>
        <taxon>Arthropoda</taxon>
        <taxon>Hexapoda</taxon>
        <taxon>Insecta</taxon>
        <taxon>Pterygota</taxon>
        <taxon>Neoptera</taxon>
        <taxon>Endopterygota</taxon>
        <taxon>Coleoptera</taxon>
        <taxon>Polyphaga</taxon>
        <taxon>Staphyliniformia</taxon>
        <taxon>Silphidae</taxon>
        <taxon>Nicrophorinae</taxon>
        <taxon>Nicrophorus</taxon>
    </lineage>
</organism>
<proteinExistence type="inferred from homology"/>
<dbReference type="Pfam" id="PF25083">
    <property type="entry name" value="GIPC1_GH1"/>
    <property type="match status" value="1"/>
</dbReference>
<dbReference type="CDD" id="cd06707">
    <property type="entry name" value="PDZ_GIPC"/>
    <property type="match status" value="1"/>
</dbReference>
<accession>A0ABM1NIW5</accession>
<dbReference type="InterPro" id="IPR055349">
    <property type="entry name" value="GH2_GIPC"/>
</dbReference>
<evidence type="ECO:0000259" key="3">
    <source>
        <dbReference type="PROSITE" id="PS50106"/>
    </source>
</evidence>
<dbReference type="CDD" id="cd21180">
    <property type="entry name" value="GH2_GIPC"/>
    <property type="match status" value="1"/>
</dbReference>
<dbReference type="SUPFAM" id="SSF50156">
    <property type="entry name" value="PDZ domain-like"/>
    <property type="match status" value="1"/>
</dbReference>
<dbReference type="InterPro" id="IPR036034">
    <property type="entry name" value="PDZ_sf"/>
</dbReference>
<dbReference type="Gene3D" id="2.30.42.10">
    <property type="match status" value="1"/>
</dbReference>
<dbReference type="GeneID" id="108569641"/>
<evidence type="ECO:0000313" key="4">
    <source>
        <dbReference type="Proteomes" id="UP000695000"/>
    </source>
</evidence>
<gene>
    <name evidence="5" type="primary">LOC108569641</name>
</gene>
<dbReference type="InterPro" id="IPR056814">
    <property type="entry name" value="GIPC1-3_GH1"/>
</dbReference>
<keyword evidence="4" id="KW-1185">Reference proteome</keyword>